<evidence type="ECO:0000256" key="1">
    <source>
        <dbReference type="ARBA" id="ARBA00022737"/>
    </source>
</evidence>
<evidence type="ECO:0000313" key="5">
    <source>
        <dbReference type="Proteomes" id="UP000031623"/>
    </source>
</evidence>
<feature type="repeat" description="TPR" evidence="3">
    <location>
        <begin position="44"/>
        <end position="77"/>
    </location>
</feature>
<accession>A0A090BW69</accession>
<sequence length="248" mass="28712">MAMTLNSQEIRSLAQRGELYRQQGQYTQAIDNFNQVIEHDPHHAWAFAHRGVTYRQIKNYQLALADFNQALCLKPDYAWILIHRAYLYSMKKQYDVALLDFDKAMSINDNILPYPLGERSLLLSYLGRYTEAIDCCLQGLQENSGDYISAYNLAVVKAYWQGSAPLEINQARALLQTLMDTAPDRAGILYRLGGLAALENQLEQALNYLQPALILAEEPRELVHHDLAWWRWRADPRFQAVIMQEYER</sequence>
<dbReference type="Pfam" id="PF13414">
    <property type="entry name" value="TPR_11"/>
    <property type="match status" value="1"/>
</dbReference>
<dbReference type="Gene3D" id="1.25.40.10">
    <property type="entry name" value="Tetratricopeptide repeat domain"/>
    <property type="match status" value="1"/>
</dbReference>
<name>A0A090BW69_9GAMM</name>
<dbReference type="KEGG" id="tig:THII_3789"/>
<evidence type="ECO:0000256" key="3">
    <source>
        <dbReference type="PROSITE-ProRule" id="PRU00339"/>
    </source>
</evidence>
<keyword evidence="1" id="KW-0677">Repeat</keyword>
<dbReference type="STRING" id="40754.THII_3789"/>
<dbReference type="PROSITE" id="PS50005">
    <property type="entry name" value="TPR"/>
    <property type="match status" value="2"/>
</dbReference>
<dbReference type="NCBIfam" id="NF047558">
    <property type="entry name" value="TPR_END_plus"/>
    <property type="match status" value="1"/>
</dbReference>
<dbReference type="SMART" id="SM00028">
    <property type="entry name" value="TPR"/>
    <property type="match status" value="5"/>
</dbReference>
<organism evidence="4 5">
    <name type="scientific">Thioploca ingrica</name>
    <dbReference type="NCBI Taxonomy" id="40754"/>
    <lineage>
        <taxon>Bacteria</taxon>
        <taxon>Pseudomonadati</taxon>
        <taxon>Pseudomonadota</taxon>
        <taxon>Gammaproteobacteria</taxon>
        <taxon>Thiotrichales</taxon>
        <taxon>Thiotrichaceae</taxon>
        <taxon>Thioploca</taxon>
    </lineage>
</organism>
<keyword evidence="5" id="KW-1185">Reference proteome</keyword>
<evidence type="ECO:0000256" key="2">
    <source>
        <dbReference type="ARBA" id="ARBA00022803"/>
    </source>
</evidence>
<dbReference type="EMBL" id="AP014633">
    <property type="protein sequence ID" value="BAP58086.1"/>
    <property type="molecule type" value="Genomic_DNA"/>
</dbReference>
<feature type="repeat" description="TPR" evidence="3">
    <location>
        <begin position="10"/>
        <end position="43"/>
    </location>
</feature>
<dbReference type="PANTHER" id="PTHR44858">
    <property type="entry name" value="TETRATRICOPEPTIDE REPEAT PROTEIN 6"/>
    <property type="match status" value="1"/>
</dbReference>
<dbReference type="PROSITE" id="PS50293">
    <property type="entry name" value="TPR_REGION"/>
    <property type="match status" value="1"/>
</dbReference>
<dbReference type="OrthoDB" id="549777at2"/>
<evidence type="ECO:0000313" key="4">
    <source>
        <dbReference type="EMBL" id="BAP58086.1"/>
    </source>
</evidence>
<dbReference type="InterPro" id="IPR011990">
    <property type="entry name" value="TPR-like_helical_dom_sf"/>
</dbReference>
<gene>
    <name evidence="4" type="ORF">THII_3789</name>
</gene>
<keyword evidence="2 3" id="KW-0802">TPR repeat</keyword>
<dbReference type="Proteomes" id="UP000031623">
    <property type="component" value="Chromosome"/>
</dbReference>
<dbReference type="SUPFAM" id="SSF48452">
    <property type="entry name" value="TPR-like"/>
    <property type="match status" value="1"/>
</dbReference>
<dbReference type="AlphaFoldDB" id="A0A090BW69"/>
<reference evidence="4 5" key="1">
    <citation type="journal article" date="2014" name="ISME J.">
        <title>Ecophysiology of Thioploca ingrica as revealed by the complete genome sequence supplemented with proteomic evidence.</title>
        <authorList>
            <person name="Kojima H."/>
            <person name="Ogura Y."/>
            <person name="Yamamoto N."/>
            <person name="Togashi T."/>
            <person name="Mori H."/>
            <person name="Watanabe T."/>
            <person name="Nemoto F."/>
            <person name="Kurokawa K."/>
            <person name="Hayashi T."/>
            <person name="Fukui M."/>
        </authorList>
    </citation>
    <scope>NUCLEOTIDE SEQUENCE [LARGE SCALE GENOMIC DNA]</scope>
</reference>
<proteinExistence type="predicted"/>
<dbReference type="PANTHER" id="PTHR44858:SF1">
    <property type="entry name" value="UDP-N-ACETYLGLUCOSAMINE--PEPTIDE N-ACETYLGLUCOSAMINYLTRANSFERASE SPINDLY-RELATED"/>
    <property type="match status" value="1"/>
</dbReference>
<dbReference type="InterPro" id="IPR050498">
    <property type="entry name" value="Ycf3"/>
</dbReference>
<dbReference type="HOGENOM" id="CLU_003728_2_3_6"/>
<protein>
    <submittedName>
        <fullName evidence="4">Uncharacterized protein</fullName>
    </submittedName>
</protein>
<dbReference type="InterPro" id="IPR019734">
    <property type="entry name" value="TPR_rpt"/>
</dbReference>